<dbReference type="EMBL" id="IACK01141607">
    <property type="protein sequence ID" value="LAA90537.1"/>
    <property type="molecule type" value="Transcribed_RNA"/>
</dbReference>
<accession>A0A2D4J249</accession>
<reference evidence="1" key="2">
    <citation type="submission" date="2017-11" db="EMBL/GenBank/DDBJ databases">
        <title>Coralsnake Venomics: Analyses of Venom Gland Transcriptomes and Proteomes of Six Brazilian Taxa.</title>
        <authorList>
            <person name="Aird S.D."/>
            <person name="Jorge da Silva N."/>
            <person name="Qiu L."/>
            <person name="Villar-Briones A."/>
            <person name="Aparecida-Saddi V."/>
            <person name="Campos-Telles M.P."/>
            <person name="Grau M."/>
            <person name="Mikheyev A.S."/>
        </authorList>
    </citation>
    <scope>NUCLEOTIDE SEQUENCE</scope>
    <source>
        <tissue evidence="1">Venom_gland</tissue>
    </source>
</reference>
<proteinExistence type="predicted"/>
<name>A0A2D4J249_MICLE</name>
<sequence>MPLLSTFQVNRAEGVDVLIVPWLDDYSIISTNSSIIQSGVQGKIIKASMLLIVPSRSGRLWLFTLLKIEYASSTPRFLLVTSLLLEIKWEHFLNFRLSS</sequence>
<evidence type="ECO:0000313" key="1">
    <source>
        <dbReference type="EMBL" id="LAA90537.1"/>
    </source>
</evidence>
<protein>
    <submittedName>
        <fullName evidence="1">Uncharacterized protein</fullName>
    </submittedName>
</protein>
<dbReference type="AlphaFoldDB" id="A0A2D4J249"/>
<organism evidence="1">
    <name type="scientific">Micrurus lemniscatus lemniscatus</name>
    <dbReference type="NCBI Taxonomy" id="129467"/>
    <lineage>
        <taxon>Eukaryota</taxon>
        <taxon>Metazoa</taxon>
        <taxon>Chordata</taxon>
        <taxon>Craniata</taxon>
        <taxon>Vertebrata</taxon>
        <taxon>Euteleostomi</taxon>
        <taxon>Lepidosauria</taxon>
        <taxon>Squamata</taxon>
        <taxon>Bifurcata</taxon>
        <taxon>Unidentata</taxon>
        <taxon>Episquamata</taxon>
        <taxon>Toxicofera</taxon>
        <taxon>Serpentes</taxon>
        <taxon>Colubroidea</taxon>
        <taxon>Elapidae</taxon>
        <taxon>Elapinae</taxon>
        <taxon>Micrurus</taxon>
    </lineage>
</organism>
<reference evidence="1" key="1">
    <citation type="submission" date="2017-07" db="EMBL/GenBank/DDBJ databases">
        <authorList>
            <person name="Mikheyev A."/>
            <person name="Grau M."/>
        </authorList>
    </citation>
    <scope>NUCLEOTIDE SEQUENCE</scope>
    <source>
        <tissue evidence="1">Venom_gland</tissue>
    </source>
</reference>